<feature type="region of interest" description="Disordered" evidence="4">
    <location>
        <begin position="947"/>
        <end position="980"/>
    </location>
</feature>
<accession>A0A7I8V5X0</accession>
<dbReference type="InterPro" id="IPR011047">
    <property type="entry name" value="Quinoprotein_ADH-like_sf"/>
</dbReference>
<protein>
    <submittedName>
        <fullName evidence="5">DgyrCDS293</fullName>
    </submittedName>
</protein>
<reference evidence="5 6" key="1">
    <citation type="submission" date="2020-08" db="EMBL/GenBank/DDBJ databases">
        <authorList>
            <person name="Hejnol A."/>
        </authorList>
    </citation>
    <scope>NUCLEOTIDE SEQUENCE [LARGE SCALE GENOMIC DNA]</scope>
</reference>
<keyword evidence="2" id="KW-0677">Repeat</keyword>
<dbReference type="InterPro" id="IPR001680">
    <property type="entry name" value="WD40_rpt"/>
</dbReference>
<dbReference type="PROSITE" id="PS50082">
    <property type="entry name" value="WD_REPEATS_2"/>
    <property type="match status" value="2"/>
</dbReference>
<gene>
    <name evidence="5" type="ORF">DGYR_LOCUS292</name>
</gene>
<dbReference type="SUPFAM" id="SSF50978">
    <property type="entry name" value="WD40 repeat-like"/>
    <property type="match status" value="1"/>
</dbReference>
<feature type="compositionally biased region" description="Acidic residues" evidence="4">
    <location>
        <begin position="970"/>
        <end position="980"/>
    </location>
</feature>
<comment type="caution">
    <text evidence="5">The sequence shown here is derived from an EMBL/GenBank/DDBJ whole genome shotgun (WGS) entry which is preliminary data.</text>
</comment>
<dbReference type="InterPro" id="IPR049916">
    <property type="entry name" value="WDR72-like"/>
</dbReference>
<dbReference type="Gene3D" id="2.130.10.10">
    <property type="entry name" value="YVTN repeat-like/Quinoprotein amine dehydrogenase"/>
    <property type="match status" value="3"/>
</dbReference>
<organism evidence="5 6">
    <name type="scientific">Dimorphilus gyrociliatus</name>
    <dbReference type="NCBI Taxonomy" id="2664684"/>
    <lineage>
        <taxon>Eukaryota</taxon>
        <taxon>Metazoa</taxon>
        <taxon>Spiralia</taxon>
        <taxon>Lophotrochozoa</taxon>
        <taxon>Annelida</taxon>
        <taxon>Polychaeta</taxon>
        <taxon>Polychaeta incertae sedis</taxon>
        <taxon>Dinophilidae</taxon>
        <taxon>Dimorphilus</taxon>
    </lineage>
</organism>
<evidence type="ECO:0000256" key="4">
    <source>
        <dbReference type="SAM" id="MobiDB-lite"/>
    </source>
</evidence>
<dbReference type="SMART" id="SM00320">
    <property type="entry name" value="WD40"/>
    <property type="match status" value="8"/>
</dbReference>
<dbReference type="OrthoDB" id="338622at2759"/>
<dbReference type="EMBL" id="CAJFCJ010000001">
    <property type="protein sequence ID" value="CAD5110938.1"/>
    <property type="molecule type" value="Genomic_DNA"/>
</dbReference>
<feature type="repeat" description="WD" evidence="3">
    <location>
        <begin position="553"/>
        <end position="594"/>
    </location>
</feature>
<evidence type="ECO:0000313" key="5">
    <source>
        <dbReference type="EMBL" id="CAD5110938.1"/>
    </source>
</evidence>
<dbReference type="Proteomes" id="UP000549394">
    <property type="component" value="Unassembled WGS sequence"/>
</dbReference>
<dbReference type="PROSITE" id="PS50294">
    <property type="entry name" value="WD_REPEATS_REGION"/>
    <property type="match status" value="1"/>
</dbReference>
<dbReference type="Pfam" id="PF00400">
    <property type="entry name" value="WD40"/>
    <property type="match status" value="4"/>
</dbReference>
<feature type="repeat" description="WD" evidence="3">
    <location>
        <begin position="60"/>
        <end position="102"/>
    </location>
</feature>
<evidence type="ECO:0000256" key="1">
    <source>
        <dbReference type="ARBA" id="ARBA00022574"/>
    </source>
</evidence>
<evidence type="ECO:0000313" key="6">
    <source>
        <dbReference type="Proteomes" id="UP000549394"/>
    </source>
</evidence>
<proteinExistence type="predicted"/>
<keyword evidence="1 3" id="KW-0853">WD repeat</keyword>
<dbReference type="InterPro" id="IPR015943">
    <property type="entry name" value="WD40/YVTN_repeat-like_dom_sf"/>
</dbReference>
<dbReference type="PANTHER" id="PTHR44099:SF4">
    <property type="entry name" value="RABCONNECTIN-3B, ISOFORM A"/>
    <property type="match status" value="1"/>
</dbReference>
<dbReference type="InterPro" id="IPR036322">
    <property type="entry name" value="WD40_repeat_dom_sf"/>
</dbReference>
<sequence>MSISTSSLVIPVTLWADRAPTHCISSILLTPDNLVTGCNDGSLCIWSIDDDWQIKPERLLLGHATAITALCRGSFQEPLLVSASDDGELCLWNMNDSTSVEQSKSQHTHTFIEAHQLLGSRDARLVCHGNYADIEIIDPLTLTVLFKLSSRMSPDWISAFAVLRPASSQDDVIVAISNSGTVKVWTLSNAEKQEKELFENEAKQIRCLNAHTLRCCPYNQRTVLIVCAKFWQIYDASDFSLRCSEASRRGERWAGGDFISVDAVVAWSTEGRAFLYKLPANLLLGKALGSLHEGRRPIDPKSPHSAGPQPYTVLELGYSCNLFCPPAMRHLIWTRGRKVGLVVRGDCEGRVTIWELPEGGEKVLKRQDSFDSLTKIMPKCVAKLEDAWKSDKLRGIVDVIEASGEEKLEVTATTYMRSEGKIVCGRENGTIVIMPIISCAASILLSEQVEAVPIQVMGEHCGRVSCLLYPFNENQRYDKRHLVSGGVDFSVILWDVISQTQLHIFTVHGGELTQLLVPPNNCNPRVLPCICAVASDHSLSLLHLKDQKCTLLASRHMFPIHAVRWRPHDDFVLVACTDGTVSVWQMETGHLDRVVHGVVAEQMMAACTEKTVKPTETSEDDLTNPTISLAQAFRRRNLATFKALAQQRLTASNVADDKGDSGINVRGDSAPIIIQGLKTNNNDPDAHLLFFDVEALIVQLITEEAAKDFQSTNEPSSDSKQELSISSILAKVKDKAGDVGRGLTSSPRTSPRRGGPPPRPAPPGSKPSRPPPPVPKESLSVQAAKLLMSLLHLWDIDPTLDDIVRNQLNLKVPKSMFSFGLVSRGARMTLYVPGSAPRSLSTSRRSSTHRVLSAIAVANALMGDGSYENSTKQNWSRIAAFHCVLLPDLLGDKYVPVSLPELARRWQHRCLEIREAARALLMAELRHMGGEGRQKLVEKWGSLIPNFEEKSQSPPKSKDKDLTPLSGPEQEVEEEEDDDEQLLVEGLDLGSRRRQATAIVLMAVIGSEFGAQIAPSPQNREQAAPDGFGIKDYSLAMITSKALSHIVLKSHTQNSIMQRAAVDLLGRGFTVWEPYLDVAAVLLGLLEFCVGSEKLLPASNSRLPLSSAADACRSARNSLEMIAKARPANFISTMAREVARYNALVAQSQTPSATLSNSILIRAKKDILKILEVLVDKSTANVVQMLIEVVDVSIHCLDSASLKQSGLHELFPALCKLAMLSSCHSSKKVACGSKTGSLAIYDLKHQKCQVFHSHKGQIAAVSISPDSKYCASYSLVDNTVCIWQFGSSSIFTMGGSQTRCIKTLSAPQWQPAAGIAVHKLARLVWVDPKTLIMLSADRRETKFSI</sequence>
<name>A0A7I8V5X0_9ANNE</name>
<dbReference type="PANTHER" id="PTHR44099">
    <property type="entry name" value="RABCONNECTIN-3B, ISOFORM A"/>
    <property type="match status" value="1"/>
</dbReference>
<evidence type="ECO:0000256" key="3">
    <source>
        <dbReference type="PROSITE-ProRule" id="PRU00221"/>
    </source>
</evidence>
<keyword evidence="6" id="KW-1185">Reference proteome</keyword>
<feature type="compositionally biased region" description="Pro residues" evidence="4">
    <location>
        <begin position="754"/>
        <end position="775"/>
    </location>
</feature>
<dbReference type="PROSITE" id="PS00678">
    <property type="entry name" value="WD_REPEATS_1"/>
    <property type="match status" value="1"/>
</dbReference>
<dbReference type="SUPFAM" id="SSF50998">
    <property type="entry name" value="Quinoprotein alcohol dehydrogenase-like"/>
    <property type="match status" value="1"/>
</dbReference>
<feature type="region of interest" description="Disordered" evidence="4">
    <location>
        <begin position="734"/>
        <end position="778"/>
    </location>
</feature>
<dbReference type="GO" id="GO:0005737">
    <property type="term" value="C:cytoplasm"/>
    <property type="evidence" value="ECO:0007669"/>
    <property type="project" value="TreeGrafter"/>
</dbReference>
<dbReference type="InterPro" id="IPR019775">
    <property type="entry name" value="WD40_repeat_CS"/>
</dbReference>
<feature type="compositionally biased region" description="Basic and acidic residues" evidence="4">
    <location>
        <begin position="947"/>
        <end position="962"/>
    </location>
</feature>
<evidence type="ECO:0000256" key="2">
    <source>
        <dbReference type="ARBA" id="ARBA00022737"/>
    </source>
</evidence>